<dbReference type="AlphaFoldDB" id="A0A8X6MIT7"/>
<accession>A0A8X6MIT7</accession>
<reference evidence="1" key="1">
    <citation type="submission" date="2020-08" db="EMBL/GenBank/DDBJ databases">
        <title>Multicomponent nature underlies the extraordinary mechanical properties of spider dragline silk.</title>
        <authorList>
            <person name="Kono N."/>
            <person name="Nakamura H."/>
            <person name="Mori M."/>
            <person name="Yoshida Y."/>
            <person name="Ohtoshi R."/>
            <person name="Malay A.D."/>
            <person name="Moran D.A.P."/>
            <person name="Tomita M."/>
            <person name="Numata K."/>
            <person name="Arakawa K."/>
        </authorList>
    </citation>
    <scope>NUCLEOTIDE SEQUENCE</scope>
</reference>
<protein>
    <submittedName>
        <fullName evidence="1">Uncharacterized protein</fullName>
    </submittedName>
</protein>
<proteinExistence type="predicted"/>
<sequence>MGDFILKHRSWNPTGNTIGGVQLHEKLWILYHGSNRTHEDPGPRKRKTLHHRLCHLFWPEQHHCRIHVQFIEDLQATKEHAWDQILSEANSDSNAIHKITARNRKPAQIPPLLGHHGLAYSIQDKANLFMETLEESYKENATPCDDGHIDLVDLEVRRYFRNYRLQSPPLASPQEICEIILSLDSKKLLDLTKGKTSYLNPCR</sequence>
<organism evidence="1 2">
    <name type="scientific">Trichonephila inaurata madagascariensis</name>
    <dbReference type="NCBI Taxonomy" id="2747483"/>
    <lineage>
        <taxon>Eukaryota</taxon>
        <taxon>Metazoa</taxon>
        <taxon>Ecdysozoa</taxon>
        <taxon>Arthropoda</taxon>
        <taxon>Chelicerata</taxon>
        <taxon>Arachnida</taxon>
        <taxon>Araneae</taxon>
        <taxon>Araneomorphae</taxon>
        <taxon>Entelegynae</taxon>
        <taxon>Araneoidea</taxon>
        <taxon>Nephilidae</taxon>
        <taxon>Trichonephila</taxon>
        <taxon>Trichonephila inaurata</taxon>
    </lineage>
</organism>
<dbReference type="OrthoDB" id="6433544at2759"/>
<dbReference type="EMBL" id="BMAV01027549">
    <property type="protein sequence ID" value="GFS60143.1"/>
    <property type="molecule type" value="Genomic_DNA"/>
</dbReference>
<dbReference type="Proteomes" id="UP000886998">
    <property type="component" value="Unassembled WGS sequence"/>
</dbReference>
<gene>
    <name evidence="1" type="ORF">TNIN_33891</name>
</gene>
<evidence type="ECO:0000313" key="1">
    <source>
        <dbReference type="EMBL" id="GFS60143.1"/>
    </source>
</evidence>
<evidence type="ECO:0000313" key="2">
    <source>
        <dbReference type="Proteomes" id="UP000886998"/>
    </source>
</evidence>
<comment type="caution">
    <text evidence="1">The sequence shown here is derived from an EMBL/GenBank/DDBJ whole genome shotgun (WGS) entry which is preliminary data.</text>
</comment>
<name>A0A8X6MIT7_9ARAC</name>
<keyword evidence="2" id="KW-1185">Reference proteome</keyword>